<accession>A0A7Z1S2T9</accession>
<protein>
    <submittedName>
        <fullName evidence="1">Uncharacterized protein</fullName>
    </submittedName>
</protein>
<comment type="caution">
    <text evidence="1">The sequence shown here is derived from an EMBL/GenBank/DDBJ whole genome shotgun (WGS) entry which is preliminary data.</text>
</comment>
<reference evidence="1" key="2">
    <citation type="journal article" date="2018" name="Nature">
        <title>A major lineage of non-tailed dsDNA viruses as unrecognized killers of marine bacteria.</title>
        <authorList>
            <person name="Kauffman K.M."/>
            <person name="Hussain F.A."/>
            <person name="Yang J."/>
            <person name="Arevalo P."/>
            <person name="Brown J.M."/>
            <person name="Chang W.K."/>
            <person name="VanInsberghe D."/>
            <person name="Elsherbini J."/>
            <person name="Sharma R.S."/>
            <person name="Cutler M.B."/>
            <person name="Kelly L."/>
            <person name="Polz M.F."/>
        </authorList>
    </citation>
    <scope>NUCLEOTIDE SEQUENCE</scope>
    <source>
        <strain evidence="1">10N.222.46.E12</strain>
    </source>
</reference>
<sequence length="61" mass="7197">MESKKFEKLKRTLQLNQLTVLQRSELQRLIGDQMKINAITLSEEEQRFILMMFSEKKPVAG</sequence>
<proteinExistence type="predicted"/>
<name>A0A7Z1S2T9_9VIBR</name>
<reference evidence="1" key="1">
    <citation type="submission" date="2016-07" db="EMBL/GenBank/DDBJ databases">
        <authorList>
            <person name="Kauffman K."/>
            <person name="Arevalo P."/>
            <person name="Polz M.F."/>
        </authorList>
    </citation>
    <scope>NUCLEOTIDE SEQUENCE</scope>
    <source>
        <strain evidence="1">10N.222.46.E12</strain>
    </source>
</reference>
<dbReference type="AlphaFoldDB" id="A0A7Z1S2T9"/>
<gene>
    <name evidence="1" type="ORF">BCS90_00580</name>
</gene>
<dbReference type="EMBL" id="MDBS01000023">
    <property type="protein sequence ID" value="PMP29942.1"/>
    <property type="molecule type" value="Genomic_DNA"/>
</dbReference>
<organism evidence="1">
    <name type="scientific">Vibrio cyclitrophicus</name>
    <dbReference type="NCBI Taxonomy" id="47951"/>
    <lineage>
        <taxon>Bacteria</taxon>
        <taxon>Pseudomonadati</taxon>
        <taxon>Pseudomonadota</taxon>
        <taxon>Gammaproteobacteria</taxon>
        <taxon>Vibrionales</taxon>
        <taxon>Vibrionaceae</taxon>
        <taxon>Vibrio</taxon>
    </lineage>
</organism>
<dbReference type="RefSeq" id="WP_102333150.1">
    <property type="nucleotide sequence ID" value="NZ_CP170590.1"/>
</dbReference>
<evidence type="ECO:0000313" key="1">
    <source>
        <dbReference type="EMBL" id="PMP29942.1"/>
    </source>
</evidence>